<proteinExistence type="predicted"/>
<dbReference type="Proteomes" id="UP000603865">
    <property type="component" value="Unassembled WGS sequence"/>
</dbReference>
<dbReference type="EMBL" id="BMQL01000001">
    <property type="protein sequence ID" value="GGQ94474.1"/>
    <property type="molecule type" value="Genomic_DNA"/>
</dbReference>
<evidence type="ECO:0000313" key="2">
    <source>
        <dbReference type="Proteomes" id="UP000603865"/>
    </source>
</evidence>
<reference evidence="1" key="2">
    <citation type="submission" date="2020-09" db="EMBL/GenBank/DDBJ databases">
        <authorList>
            <person name="Sun Q."/>
            <person name="Ohkuma M."/>
        </authorList>
    </citation>
    <scope>NUCLEOTIDE SEQUENCE</scope>
    <source>
        <strain evidence="1">JCM 31311</strain>
    </source>
</reference>
<evidence type="ECO:0000313" key="1">
    <source>
        <dbReference type="EMBL" id="GGQ94474.1"/>
    </source>
</evidence>
<accession>A0A918BVA2</accession>
<protein>
    <submittedName>
        <fullName evidence="1">Uncharacterized protein</fullName>
    </submittedName>
</protein>
<dbReference type="AlphaFoldDB" id="A0A918BVA2"/>
<sequence>MEKEIETMLTMDVQASTLQWIYKQLLMRGCRFEWRETYHERKFAVLRGNLLLAEANDRSDFYKVKAGLLKARAALAIPPRY</sequence>
<reference evidence="1" key="1">
    <citation type="journal article" date="2014" name="Int. J. Syst. Evol. Microbiol.">
        <title>Complete genome sequence of Corynebacterium casei LMG S-19264T (=DSM 44701T), isolated from a smear-ripened cheese.</title>
        <authorList>
            <consortium name="US DOE Joint Genome Institute (JGI-PGF)"/>
            <person name="Walter F."/>
            <person name="Albersmeier A."/>
            <person name="Kalinowski J."/>
            <person name="Ruckert C."/>
        </authorList>
    </citation>
    <scope>NUCLEOTIDE SEQUENCE</scope>
    <source>
        <strain evidence="1">JCM 31311</strain>
    </source>
</reference>
<keyword evidence="2" id="KW-1185">Reference proteome</keyword>
<organism evidence="1 2">
    <name type="scientific">Deinococcus ruber</name>
    <dbReference type="NCBI Taxonomy" id="1848197"/>
    <lineage>
        <taxon>Bacteria</taxon>
        <taxon>Thermotogati</taxon>
        <taxon>Deinococcota</taxon>
        <taxon>Deinococci</taxon>
        <taxon>Deinococcales</taxon>
        <taxon>Deinococcaceae</taxon>
        <taxon>Deinococcus</taxon>
    </lineage>
</organism>
<gene>
    <name evidence="1" type="ORF">GCM10008957_03280</name>
</gene>
<comment type="caution">
    <text evidence="1">The sequence shown here is derived from an EMBL/GenBank/DDBJ whole genome shotgun (WGS) entry which is preliminary data.</text>
</comment>
<dbReference type="RefSeq" id="WP_189087729.1">
    <property type="nucleotide sequence ID" value="NZ_BMQL01000001.1"/>
</dbReference>
<name>A0A918BVA2_9DEIO</name>